<name>A0A0A8J6M8_ECOLX</name>
<feature type="transmembrane region" description="Helical" evidence="5">
    <location>
        <begin position="84"/>
        <end position="102"/>
    </location>
</feature>
<feature type="transmembrane region" description="Helical" evidence="5">
    <location>
        <begin position="336"/>
        <end position="365"/>
    </location>
</feature>
<evidence type="ECO:0000313" key="7">
    <source>
        <dbReference type="EMBL" id="AIG62384.1"/>
    </source>
</evidence>
<evidence type="ECO:0000256" key="1">
    <source>
        <dbReference type="ARBA" id="ARBA00004141"/>
    </source>
</evidence>
<keyword evidence="4 5" id="KW-0472">Membrane</keyword>
<gene>
    <name evidence="8" type="primary">wzy</name>
</gene>
<feature type="transmembrane region" description="Helical" evidence="5">
    <location>
        <begin position="111"/>
        <end position="131"/>
    </location>
</feature>
<evidence type="ECO:0000256" key="2">
    <source>
        <dbReference type="ARBA" id="ARBA00022692"/>
    </source>
</evidence>
<reference evidence="7" key="2">
    <citation type="journal article" date="2016" name="PLoS ONE">
        <title>Comparison of O-Antigen Gene Clusters of All O-Serogroups of Escherichia coli and Proposal for Adopting a New Nomenclature for O-Typing.</title>
        <authorList>
            <person name="DebRoy C."/>
            <person name="Fratamico P.M."/>
            <person name="Yan X."/>
            <person name="Baranzoni G."/>
            <person name="Liu Y."/>
            <person name="Needleman D.S."/>
            <person name="Tebbs R."/>
            <person name="O'Connell C.D."/>
            <person name="Allred A."/>
            <person name="Swimley M."/>
            <person name="Mwangi M."/>
            <person name="Kapur V."/>
            <person name="Raygoza Garay J.A."/>
            <person name="Roberts E.L."/>
            <person name="Katani R."/>
        </authorList>
    </citation>
    <scope>NUCLEOTIDE SEQUENCE</scope>
    <source>
        <strain evidence="7">U 8-41</strain>
    </source>
</reference>
<keyword evidence="3 5" id="KW-1133">Transmembrane helix</keyword>
<dbReference type="GO" id="GO:0016020">
    <property type="term" value="C:membrane"/>
    <property type="evidence" value="ECO:0007669"/>
    <property type="project" value="UniProtKB-SubCell"/>
</dbReference>
<dbReference type="InterPro" id="IPR007016">
    <property type="entry name" value="O-antigen_ligase-rel_domated"/>
</dbReference>
<feature type="transmembrane region" description="Helical" evidence="5">
    <location>
        <begin position="233"/>
        <end position="251"/>
    </location>
</feature>
<keyword evidence="2 5" id="KW-0812">Transmembrane</keyword>
<evidence type="ECO:0000256" key="4">
    <source>
        <dbReference type="ARBA" id="ARBA00023136"/>
    </source>
</evidence>
<protein>
    <submittedName>
        <fullName evidence="8">O-antigen polymerase</fullName>
    </submittedName>
</protein>
<evidence type="ECO:0000256" key="3">
    <source>
        <dbReference type="ARBA" id="ARBA00022989"/>
    </source>
</evidence>
<reference evidence="8" key="1">
    <citation type="journal article" date="2014" name="DNA Res.">
        <title>A complete view of the genetic diversity of the Escherichia coli O-antigen biosynthesis gene cluster.</title>
        <authorList>
            <person name="Iguchi A."/>
            <person name="Iyoda S."/>
            <person name="Kikuchi T."/>
            <person name="Ogura Y."/>
            <person name="Katsura K."/>
            <person name="Ohnishi M."/>
            <person name="Hayashi T."/>
            <person name="Thomson N.R."/>
        </authorList>
    </citation>
    <scope>NUCLEOTIDE SEQUENCE</scope>
    <source>
        <strain evidence="8">U8-41</strain>
    </source>
</reference>
<dbReference type="Pfam" id="PF04932">
    <property type="entry name" value="Wzy_C"/>
    <property type="match status" value="1"/>
</dbReference>
<feature type="transmembrane region" description="Helical" evidence="5">
    <location>
        <begin position="306"/>
        <end position="330"/>
    </location>
</feature>
<dbReference type="RefSeq" id="WP_069915474.1">
    <property type="nucleotide sequence ID" value="NZ_AP027960.1"/>
</dbReference>
<comment type="subcellular location">
    <subcellularLocation>
        <location evidence="1">Membrane</location>
        <topology evidence="1">Multi-pass membrane protein</topology>
    </subcellularLocation>
</comment>
<dbReference type="EMBL" id="AB811622">
    <property type="protein sequence ID" value="BAQ00975.1"/>
    <property type="molecule type" value="Genomic_DNA"/>
</dbReference>
<feature type="transmembrane region" description="Helical" evidence="5">
    <location>
        <begin position="61"/>
        <end position="78"/>
    </location>
</feature>
<feature type="transmembrane region" description="Helical" evidence="5">
    <location>
        <begin position="164"/>
        <end position="181"/>
    </location>
</feature>
<sequence length="373" mass="42993">MKLENNNADKKISFIGLLWLISCGLYITQITAISPVYFIFILSMILVFLTNVSCRKWDVSFFTLISLIISLLSTFLFINSHFSLVINLCMVLLSPMLVDFYYKGRSITKRNLLNVFLFYSFVFILDGFWRIQHPYLANVDKLEELGIGFQIYKVNSLMYADSNFVGLEAVFILSCFLYFFRDIKIVGLLRVRYFLVFCALFVGVVLTFSRAAIIAMILLFVLSVLMKNKRIKAFSYMLMPVLLIVLSWFVFKKFTDDISFESKFDLIRYSLEYIKNNNVEVILLGVGLGNAVDVIGMGAHNLFLTFLIETGMIGLFLFLVLLCIMCIYLKEDAIVIVLPFLIASMSLGTTAIPYFFTFTWLCILFKRKLFNVI</sequence>
<feature type="transmembrane region" description="Helical" evidence="5">
    <location>
        <begin position="36"/>
        <end position="54"/>
    </location>
</feature>
<dbReference type="PROSITE" id="PS51257">
    <property type="entry name" value="PROKAR_LIPOPROTEIN"/>
    <property type="match status" value="1"/>
</dbReference>
<evidence type="ECO:0000259" key="6">
    <source>
        <dbReference type="Pfam" id="PF04932"/>
    </source>
</evidence>
<evidence type="ECO:0000313" key="8">
    <source>
        <dbReference type="EMBL" id="BAQ00975.1"/>
    </source>
</evidence>
<dbReference type="AlphaFoldDB" id="A0A0A8J6M8"/>
<accession>A0A0A8J6M8</accession>
<feature type="transmembrane region" description="Helical" evidence="5">
    <location>
        <begin position="12"/>
        <end position="30"/>
    </location>
</feature>
<evidence type="ECO:0000256" key="5">
    <source>
        <dbReference type="SAM" id="Phobius"/>
    </source>
</evidence>
<feature type="domain" description="O-antigen ligase-related" evidence="6">
    <location>
        <begin position="196"/>
        <end position="319"/>
    </location>
</feature>
<organism evidence="8">
    <name type="scientific">Escherichia coli</name>
    <dbReference type="NCBI Taxonomy" id="562"/>
    <lineage>
        <taxon>Bacteria</taxon>
        <taxon>Pseudomonadati</taxon>
        <taxon>Pseudomonadota</taxon>
        <taxon>Gammaproteobacteria</taxon>
        <taxon>Enterobacterales</taxon>
        <taxon>Enterobacteriaceae</taxon>
        <taxon>Escherichia</taxon>
    </lineage>
</organism>
<feature type="transmembrane region" description="Helical" evidence="5">
    <location>
        <begin position="193"/>
        <end position="221"/>
    </location>
</feature>
<proteinExistence type="predicted"/>
<dbReference type="EMBL" id="KJ710508">
    <property type="protein sequence ID" value="AIG62384.1"/>
    <property type="molecule type" value="Genomic_DNA"/>
</dbReference>